<comment type="caution">
    <text evidence="3">The sequence shown here is derived from an EMBL/GenBank/DDBJ whole genome shotgun (WGS) entry which is preliminary data.</text>
</comment>
<sequence>MSALGMPATIIAKALDKHVRERSTEELGVEEMVDTRLQGTVEATFRRCIKDGEYKQAPMFVRCSRDACGPTDVSNVTAYRCYPSWWRSDHPHLPSCLLCCVLARPPRLQEPLYLVEIQCPENAIALLWIRAAISRACKEHLYYPQGLKFSCTDGPTPDIARTEGKLLAYQFTFDLVKDDAQDFLESIRKEHPGQIYNKLRGILLGQESIKLYLVFLKHNNKVDMLLLKNAKEALKHRISIYHIALTFRNAFIHSGTTSATSLHENLECLASNWFKFSATAVLCVIHWGHLEESMNILGPYFLSQGTTDATSTEEMLMYVHETQHEKIIRDLAAGLAFIFYGDRRRMTL</sequence>
<dbReference type="PANTHER" id="PTHR10943">
    <property type="entry name" value="26S PROTEASOME NON-ATPASE REGULATORY SUBUNIT"/>
    <property type="match status" value="1"/>
</dbReference>
<organism evidence="3 4">
    <name type="scientific">Grifola frondosa</name>
    <name type="common">Maitake</name>
    <name type="synonym">Polyporus frondosus</name>
    <dbReference type="NCBI Taxonomy" id="5627"/>
    <lineage>
        <taxon>Eukaryota</taxon>
        <taxon>Fungi</taxon>
        <taxon>Dikarya</taxon>
        <taxon>Basidiomycota</taxon>
        <taxon>Agaricomycotina</taxon>
        <taxon>Agaricomycetes</taxon>
        <taxon>Polyporales</taxon>
        <taxon>Grifolaceae</taxon>
        <taxon>Grifola</taxon>
    </lineage>
</organism>
<dbReference type="EMBL" id="LUGG01000029">
    <property type="protein sequence ID" value="OBZ66599.1"/>
    <property type="molecule type" value="Genomic_DNA"/>
</dbReference>
<accession>A0A1C7LRQ5</accession>
<gene>
    <name evidence="3" type="primary">RPN2A</name>
    <name evidence="3" type="ORF">A0H81_13437</name>
</gene>
<name>A0A1C7LRQ5_GRIFR</name>
<keyword evidence="1" id="KW-0677">Repeat</keyword>
<proteinExistence type="predicted"/>
<protein>
    <submittedName>
        <fullName evidence="3">26S proteasome non-ATPase regulatory subunit 1 A</fullName>
    </submittedName>
</protein>
<dbReference type="GO" id="GO:0034515">
    <property type="term" value="C:proteasome storage granule"/>
    <property type="evidence" value="ECO:0007669"/>
    <property type="project" value="TreeGrafter"/>
</dbReference>
<dbReference type="GO" id="GO:0005634">
    <property type="term" value="C:nucleus"/>
    <property type="evidence" value="ECO:0007669"/>
    <property type="project" value="TreeGrafter"/>
</dbReference>
<feature type="domain" description="26S proteasome non-ATPase regulatory subunit 1/RPN2 N-terminal" evidence="2">
    <location>
        <begin position="161"/>
        <end position="220"/>
    </location>
</feature>
<dbReference type="Proteomes" id="UP000092993">
    <property type="component" value="Unassembled WGS sequence"/>
</dbReference>
<dbReference type="GO" id="GO:0043161">
    <property type="term" value="P:proteasome-mediated ubiquitin-dependent protein catabolic process"/>
    <property type="evidence" value="ECO:0007669"/>
    <property type="project" value="TreeGrafter"/>
</dbReference>
<dbReference type="AlphaFoldDB" id="A0A1C7LRQ5"/>
<dbReference type="STRING" id="5627.A0A1C7LRQ5"/>
<dbReference type="GO" id="GO:0008540">
    <property type="term" value="C:proteasome regulatory particle, base subcomplex"/>
    <property type="evidence" value="ECO:0007669"/>
    <property type="project" value="TreeGrafter"/>
</dbReference>
<dbReference type="Pfam" id="PF21505">
    <property type="entry name" value="RPN2_N"/>
    <property type="match status" value="1"/>
</dbReference>
<dbReference type="OrthoDB" id="261572at2759"/>
<keyword evidence="4" id="KW-1185">Reference proteome</keyword>
<dbReference type="InterPro" id="IPR011989">
    <property type="entry name" value="ARM-like"/>
</dbReference>
<evidence type="ECO:0000259" key="2">
    <source>
        <dbReference type="Pfam" id="PF21505"/>
    </source>
</evidence>
<dbReference type="InterPro" id="IPR048570">
    <property type="entry name" value="PSMD1_RPN2_N"/>
</dbReference>
<evidence type="ECO:0000313" key="3">
    <source>
        <dbReference type="EMBL" id="OBZ66599.1"/>
    </source>
</evidence>
<dbReference type="PANTHER" id="PTHR10943:SF2">
    <property type="entry name" value="26S PROTEASOME NON-ATPASE REGULATORY SUBUNIT 1"/>
    <property type="match status" value="1"/>
</dbReference>
<dbReference type="Gene3D" id="1.25.10.10">
    <property type="entry name" value="Leucine-rich Repeat Variant"/>
    <property type="match status" value="2"/>
</dbReference>
<evidence type="ECO:0000313" key="4">
    <source>
        <dbReference type="Proteomes" id="UP000092993"/>
    </source>
</evidence>
<reference evidence="3 4" key="1">
    <citation type="submission" date="2016-03" db="EMBL/GenBank/DDBJ databases">
        <title>Whole genome sequencing of Grifola frondosa 9006-11.</title>
        <authorList>
            <person name="Min B."/>
            <person name="Park H."/>
            <person name="Kim J.-G."/>
            <person name="Cho H."/>
            <person name="Oh Y.-L."/>
            <person name="Kong W.-S."/>
            <person name="Choi I.-G."/>
        </authorList>
    </citation>
    <scope>NUCLEOTIDE SEQUENCE [LARGE SCALE GENOMIC DNA]</scope>
    <source>
        <strain evidence="3 4">9006-11</strain>
    </source>
</reference>
<keyword evidence="3" id="KW-0647">Proteasome</keyword>
<evidence type="ECO:0000256" key="1">
    <source>
        <dbReference type="ARBA" id="ARBA00022737"/>
    </source>
</evidence>